<proteinExistence type="predicted"/>
<dbReference type="RefSeq" id="XP_001880416.1">
    <property type="nucleotide sequence ID" value="XM_001880381.1"/>
</dbReference>
<organism evidence="2">
    <name type="scientific">Laccaria bicolor (strain S238N-H82 / ATCC MYA-4686)</name>
    <name type="common">Bicoloured deceiver</name>
    <name type="synonym">Laccaria laccata var. bicolor</name>
    <dbReference type="NCBI Taxonomy" id="486041"/>
    <lineage>
        <taxon>Eukaryota</taxon>
        <taxon>Fungi</taxon>
        <taxon>Dikarya</taxon>
        <taxon>Basidiomycota</taxon>
        <taxon>Agaricomycotina</taxon>
        <taxon>Agaricomycetes</taxon>
        <taxon>Agaricomycetidae</taxon>
        <taxon>Agaricales</taxon>
        <taxon>Agaricineae</taxon>
        <taxon>Hydnangiaceae</taxon>
        <taxon>Laccaria</taxon>
    </lineage>
</organism>
<dbReference type="GeneID" id="6075961"/>
<name>B0D8N5_LACBS</name>
<evidence type="ECO:0000313" key="2">
    <source>
        <dbReference type="Proteomes" id="UP000001194"/>
    </source>
</evidence>
<dbReference type="EMBL" id="DS547100">
    <property type="protein sequence ID" value="EDR09103.1"/>
    <property type="molecule type" value="Genomic_DNA"/>
</dbReference>
<dbReference type="Proteomes" id="UP000001194">
    <property type="component" value="Unassembled WGS sequence"/>
</dbReference>
<reference evidence="1 2" key="1">
    <citation type="journal article" date="2008" name="Nature">
        <title>The genome of Laccaria bicolor provides insights into mycorrhizal symbiosis.</title>
        <authorList>
            <person name="Martin F."/>
            <person name="Aerts A."/>
            <person name="Ahren D."/>
            <person name="Brun A."/>
            <person name="Danchin E.G.J."/>
            <person name="Duchaussoy F."/>
            <person name="Gibon J."/>
            <person name="Kohler A."/>
            <person name="Lindquist E."/>
            <person name="Pereda V."/>
            <person name="Salamov A."/>
            <person name="Shapiro H.J."/>
            <person name="Wuyts J."/>
            <person name="Blaudez D."/>
            <person name="Buee M."/>
            <person name="Brokstein P."/>
            <person name="Canbaeck B."/>
            <person name="Cohen D."/>
            <person name="Courty P.E."/>
            <person name="Coutinho P.M."/>
            <person name="Delaruelle C."/>
            <person name="Detter J.C."/>
            <person name="Deveau A."/>
            <person name="DiFazio S."/>
            <person name="Duplessis S."/>
            <person name="Fraissinet-Tachet L."/>
            <person name="Lucic E."/>
            <person name="Frey-Klett P."/>
            <person name="Fourrey C."/>
            <person name="Feussner I."/>
            <person name="Gay G."/>
            <person name="Grimwood J."/>
            <person name="Hoegger P.J."/>
            <person name="Jain P."/>
            <person name="Kilaru S."/>
            <person name="Labbe J."/>
            <person name="Lin Y.C."/>
            <person name="Legue V."/>
            <person name="Le Tacon F."/>
            <person name="Marmeisse R."/>
            <person name="Melayah D."/>
            <person name="Montanini B."/>
            <person name="Muratet M."/>
            <person name="Nehls U."/>
            <person name="Niculita-Hirzel H."/>
            <person name="Oudot-Le Secq M.P."/>
            <person name="Peter M."/>
            <person name="Quesneville H."/>
            <person name="Rajashekar B."/>
            <person name="Reich M."/>
            <person name="Rouhier N."/>
            <person name="Schmutz J."/>
            <person name="Yin T."/>
            <person name="Chalot M."/>
            <person name="Henrissat B."/>
            <person name="Kuees U."/>
            <person name="Lucas S."/>
            <person name="Van de Peer Y."/>
            <person name="Podila G.K."/>
            <person name="Polle A."/>
            <person name="Pukkila P.J."/>
            <person name="Richardson P.M."/>
            <person name="Rouze P."/>
            <person name="Sanders I.R."/>
            <person name="Stajich J.E."/>
            <person name="Tunlid A."/>
            <person name="Tuskan G."/>
            <person name="Grigoriev I.V."/>
        </authorList>
    </citation>
    <scope>NUCLEOTIDE SEQUENCE [LARGE SCALE GENOMIC DNA]</scope>
    <source>
        <strain evidence="2">S238N-H82 / ATCC MYA-4686</strain>
    </source>
</reference>
<accession>B0D8N5</accession>
<dbReference type="KEGG" id="lbc:LACBIDRAFT_296382"/>
<evidence type="ECO:0000313" key="1">
    <source>
        <dbReference type="EMBL" id="EDR09103.1"/>
    </source>
</evidence>
<dbReference type="OrthoDB" id="2651020at2759"/>
<sequence length="204" mass="22805">MHHRANLPLDMDLCHLLQAMQLESIGKQVSVSSDRASRQRFTSHWRKQSTLASNTADDTMTVDLNYLPDGGPGSSNSSLSTHQAAEEMFHWHGCGYLQAIRSHIDNFSTTSGEYLEAIFTHREIFAAYPSAHQGCARGFSDLAQLLEKRPWRADRDSDGEAVSVFRHEAWMIGATSPVIKLAPTTKEDDHARVRPSHVCVLPMM</sequence>
<dbReference type="HOGENOM" id="CLU_109914_1_0_1"/>
<dbReference type="InParanoid" id="B0D8N5"/>
<protein>
    <submittedName>
        <fullName evidence="1">Predicted protein</fullName>
    </submittedName>
</protein>
<gene>
    <name evidence="1" type="ORF">LACBIDRAFT_296382</name>
</gene>
<keyword evidence="2" id="KW-1185">Reference proteome</keyword>
<dbReference type="AlphaFoldDB" id="B0D8N5"/>